<reference evidence="1 2" key="2">
    <citation type="submission" date="2019-01" db="EMBL/GenBank/DDBJ databases">
        <title>The decoding of complex shrimp genome reveals the adaptation for benthos swimmer, frequently molting mechanism and breeding impact on genome.</title>
        <authorList>
            <person name="Sun Y."/>
            <person name="Gao Y."/>
            <person name="Yu Y."/>
        </authorList>
    </citation>
    <scope>NUCLEOTIDE SEQUENCE [LARGE SCALE GENOMIC DNA]</scope>
    <source>
        <tissue evidence="1">Muscle</tissue>
    </source>
</reference>
<dbReference type="EMBL" id="QCYY01001564">
    <property type="protein sequence ID" value="ROT77147.1"/>
    <property type="molecule type" value="Genomic_DNA"/>
</dbReference>
<name>A0A3R7N4N2_PENVA</name>
<evidence type="ECO:0000313" key="1">
    <source>
        <dbReference type="EMBL" id="ROT77147.1"/>
    </source>
</evidence>
<dbReference type="Proteomes" id="UP000283509">
    <property type="component" value="Unassembled WGS sequence"/>
</dbReference>
<evidence type="ECO:0000313" key="2">
    <source>
        <dbReference type="Proteomes" id="UP000283509"/>
    </source>
</evidence>
<dbReference type="InterPro" id="IPR032675">
    <property type="entry name" value="LRR_dom_sf"/>
</dbReference>
<dbReference type="AlphaFoldDB" id="A0A3R7N4N2"/>
<sequence>MLTHVDLPSRACGSRTLENLSIADVAYALALTLSLSPPTDWLKKAPHKDPQRLRDKAIGRVRGAVMLAVTRGVAPTSKEFTNMCQVLRVTLPLELRTLVVQDVASSQDVHDQHTFVTLLLLHLLTDVQHISLTTDLNTGSWLNLTPEYCAYLTEALSGISRSSLQSLHLEGVTMVNGVMSEILHRSPRLCSIHVAGDDAAAEVLSFIAKNPRSLYSLHLDMCSVTDLEVVHALVRSYNEVGSWDINGDADVDIDEAFPPLCHLSVQSPLVTVCGAVVLLHSLRNLKSFHYSHWNSSLYNLLSYVQQQSPKAAPFGLTSLSLWRATSKAIDTLSLCPRLQTLMMELQTLEIEFEEYTRTPISWATVRAVQDQCPRLQRLELHHLNIVGTPADLVSPAPPSVLVELVQLNLSGVVIPPGLLCKLFVKNVALESLVLDVNQDALTDNVLSKILKNNELALLNYVYFSAGLLSPHGITSLLTLPSLIRLSLHLPGFPFVPASSLVYLQYQLAKGNYQCSVENAAKDD</sequence>
<dbReference type="SUPFAM" id="SSF52047">
    <property type="entry name" value="RNI-like"/>
    <property type="match status" value="2"/>
</dbReference>
<keyword evidence="2" id="KW-1185">Reference proteome</keyword>
<proteinExistence type="predicted"/>
<dbReference type="OrthoDB" id="6344348at2759"/>
<gene>
    <name evidence="1" type="ORF">C7M84_004228</name>
</gene>
<dbReference type="Gene3D" id="3.80.10.10">
    <property type="entry name" value="Ribonuclease Inhibitor"/>
    <property type="match status" value="1"/>
</dbReference>
<reference evidence="1 2" key="1">
    <citation type="submission" date="2018-04" db="EMBL/GenBank/DDBJ databases">
        <authorList>
            <person name="Zhang X."/>
            <person name="Yuan J."/>
            <person name="Li F."/>
            <person name="Xiang J."/>
        </authorList>
    </citation>
    <scope>NUCLEOTIDE SEQUENCE [LARGE SCALE GENOMIC DNA]</scope>
    <source>
        <tissue evidence="1">Muscle</tissue>
    </source>
</reference>
<protein>
    <submittedName>
        <fullName evidence="1">Uncharacterized protein</fullName>
    </submittedName>
</protein>
<organism evidence="1 2">
    <name type="scientific">Penaeus vannamei</name>
    <name type="common">Whiteleg shrimp</name>
    <name type="synonym">Litopenaeus vannamei</name>
    <dbReference type="NCBI Taxonomy" id="6689"/>
    <lineage>
        <taxon>Eukaryota</taxon>
        <taxon>Metazoa</taxon>
        <taxon>Ecdysozoa</taxon>
        <taxon>Arthropoda</taxon>
        <taxon>Crustacea</taxon>
        <taxon>Multicrustacea</taxon>
        <taxon>Malacostraca</taxon>
        <taxon>Eumalacostraca</taxon>
        <taxon>Eucarida</taxon>
        <taxon>Decapoda</taxon>
        <taxon>Dendrobranchiata</taxon>
        <taxon>Penaeoidea</taxon>
        <taxon>Penaeidae</taxon>
        <taxon>Penaeus</taxon>
    </lineage>
</organism>
<comment type="caution">
    <text evidence="1">The sequence shown here is derived from an EMBL/GenBank/DDBJ whole genome shotgun (WGS) entry which is preliminary data.</text>
</comment>
<accession>A0A3R7N4N2</accession>